<keyword evidence="9" id="KW-1185">Reference proteome</keyword>
<evidence type="ECO:0000313" key="8">
    <source>
        <dbReference type="EMBL" id="GCC32075.1"/>
    </source>
</evidence>
<dbReference type="SUPFAM" id="SSF101898">
    <property type="entry name" value="NHL repeat"/>
    <property type="match status" value="1"/>
</dbReference>
<dbReference type="InterPro" id="IPR013083">
    <property type="entry name" value="Znf_RING/FYVE/PHD"/>
</dbReference>
<evidence type="ECO:0000256" key="6">
    <source>
        <dbReference type="PROSITE-ProRule" id="PRU00175"/>
    </source>
</evidence>
<sequence length="395" mass="41328">MSSAGSERQQPRGLIRDIELHVLECKVCFERFGSNPGRRPCGLPCGHAVCWPCAWALSRTGTGTGTAPGGQLECPFCRWSGPVSRAADCLPLLQLAELVSAAAAGAEPLRPREGPAELSSVFGGWGELLNPRGLAVCSHSGALAVVQDGEQWLRLLERGGGPLPGAGPGLSADQPPVYPLDVAVAGGGRLLAVTDAGDRSVKVFARAPGGRLQLLLTEGGFGLPWGLDSGSDPERLALTDWAQGSLLLLELQPPGGRVSLRRERVCHGLCHPREVAVSRQDGCIHVVEHPGPRGGGRRLKTFNSRGQLLRQVDGLGRSPGAGLGISGIAVDAQGNVLLADGDSGTVLRMGGPDKRQGRSLIERGLVRPVALAWADGHTLMVLDAGDHTLKVYTVH</sequence>
<evidence type="ECO:0000259" key="7">
    <source>
        <dbReference type="PROSITE" id="PS50089"/>
    </source>
</evidence>
<dbReference type="InterPro" id="IPR001841">
    <property type="entry name" value="Znf_RING"/>
</dbReference>
<dbReference type="PANTHER" id="PTHR24104:SF47">
    <property type="entry name" value="E3 UBIQUITIN-PROTEIN LIGASE NHLRC1"/>
    <property type="match status" value="1"/>
</dbReference>
<evidence type="ECO:0000256" key="1">
    <source>
        <dbReference type="ARBA" id="ARBA00000900"/>
    </source>
</evidence>
<dbReference type="PANTHER" id="PTHR24104">
    <property type="entry name" value="E3 UBIQUITIN-PROTEIN LIGASE NHLRC1-RELATED"/>
    <property type="match status" value="1"/>
</dbReference>
<dbReference type="PROSITE" id="PS00518">
    <property type="entry name" value="ZF_RING_1"/>
    <property type="match status" value="1"/>
</dbReference>
<dbReference type="SUPFAM" id="SSF57850">
    <property type="entry name" value="RING/U-box"/>
    <property type="match status" value="1"/>
</dbReference>
<dbReference type="EC" id="2.3.2.27" evidence="2"/>
<dbReference type="InterPro" id="IPR017907">
    <property type="entry name" value="Znf_RING_CS"/>
</dbReference>
<dbReference type="Pfam" id="PF14634">
    <property type="entry name" value="zf-RING_5"/>
    <property type="match status" value="1"/>
</dbReference>
<dbReference type="EMBL" id="BEZZ01000411">
    <property type="protein sequence ID" value="GCC32075.1"/>
    <property type="molecule type" value="Genomic_DNA"/>
</dbReference>
<dbReference type="GO" id="GO:0008270">
    <property type="term" value="F:zinc ion binding"/>
    <property type="evidence" value="ECO:0007669"/>
    <property type="project" value="UniProtKB-KW"/>
</dbReference>
<comment type="catalytic activity">
    <reaction evidence="1">
        <text>S-ubiquitinyl-[E2 ubiquitin-conjugating enzyme]-L-cysteine + [acceptor protein]-L-lysine = [E2 ubiquitin-conjugating enzyme]-L-cysteine + N(6)-ubiquitinyl-[acceptor protein]-L-lysine.</text>
        <dbReference type="EC" id="2.3.2.27"/>
    </reaction>
</comment>
<evidence type="ECO:0000256" key="4">
    <source>
        <dbReference type="ARBA" id="ARBA00022771"/>
    </source>
</evidence>
<dbReference type="OrthoDB" id="6105938at2759"/>
<proteinExistence type="predicted"/>
<keyword evidence="5" id="KW-0862">Zinc</keyword>
<dbReference type="Gene3D" id="3.30.40.10">
    <property type="entry name" value="Zinc/RING finger domain, C3HC4 (zinc finger)"/>
    <property type="match status" value="1"/>
</dbReference>
<dbReference type="SMART" id="SM00184">
    <property type="entry name" value="RING"/>
    <property type="match status" value="1"/>
</dbReference>
<dbReference type="AlphaFoldDB" id="A0A401SNU7"/>
<reference evidence="8 9" key="1">
    <citation type="journal article" date="2018" name="Nat. Ecol. Evol.">
        <title>Shark genomes provide insights into elasmobranch evolution and the origin of vertebrates.</title>
        <authorList>
            <person name="Hara Y"/>
            <person name="Yamaguchi K"/>
            <person name="Onimaru K"/>
            <person name="Kadota M"/>
            <person name="Koyanagi M"/>
            <person name="Keeley SD"/>
            <person name="Tatsumi K"/>
            <person name="Tanaka K"/>
            <person name="Motone F"/>
            <person name="Kageyama Y"/>
            <person name="Nozu R"/>
            <person name="Adachi N"/>
            <person name="Nishimura O"/>
            <person name="Nakagawa R"/>
            <person name="Tanegashima C"/>
            <person name="Kiyatake I"/>
            <person name="Matsumoto R"/>
            <person name="Murakumo K"/>
            <person name="Nishida K"/>
            <person name="Terakita A"/>
            <person name="Kuratani S"/>
            <person name="Sato K"/>
            <person name="Hyodo S Kuraku.S."/>
        </authorList>
    </citation>
    <scope>NUCLEOTIDE SEQUENCE [LARGE SCALE GENOMIC DNA]</scope>
</reference>
<dbReference type="GO" id="GO:0043161">
    <property type="term" value="P:proteasome-mediated ubiquitin-dependent protein catabolic process"/>
    <property type="evidence" value="ECO:0007669"/>
    <property type="project" value="TreeGrafter"/>
</dbReference>
<dbReference type="PROSITE" id="PS50089">
    <property type="entry name" value="ZF_RING_2"/>
    <property type="match status" value="1"/>
</dbReference>
<evidence type="ECO:0000256" key="3">
    <source>
        <dbReference type="ARBA" id="ARBA00022723"/>
    </source>
</evidence>
<dbReference type="InterPro" id="IPR011042">
    <property type="entry name" value="6-blade_b-propeller_TolB-like"/>
</dbReference>
<accession>A0A401SNU7</accession>
<organism evidence="8 9">
    <name type="scientific">Chiloscyllium punctatum</name>
    <name type="common">Brownbanded bambooshark</name>
    <name type="synonym">Hemiscyllium punctatum</name>
    <dbReference type="NCBI Taxonomy" id="137246"/>
    <lineage>
        <taxon>Eukaryota</taxon>
        <taxon>Metazoa</taxon>
        <taxon>Chordata</taxon>
        <taxon>Craniata</taxon>
        <taxon>Vertebrata</taxon>
        <taxon>Chondrichthyes</taxon>
        <taxon>Elasmobranchii</taxon>
        <taxon>Galeomorphii</taxon>
        <taxon>Galeoidea</taxon>
        <taxon>Orectolobiformes</taxon>
        <taxon>Hemiscylliidae</taxon>
        <taxon>Chiloscyllium</taxon>
    </lineage>
</organism>
<name>A0A401SNU7_CHIPU</name>
<dbReference type="OMA" id="HHAFGGW"/>
<protein>
    <recommendedName>
        <fullName evidence="2">RING-type E3 ubiquitin transferase</fullName>
        <ecNumber evidence="2">2.3.2.27</ecNumber>
    </recommendedName>
</protein>
<dbReference type="InterPro" id="IPR050952">
    <property type="entry name" value="TRIM-NHL_E3_ligases"/>
</dbReference>
<evidence type="ECO:0000313" key="9">
    <source>
        <dbReference type="Proteomes" id="UP000287033"/>
    </source>
</evidence>
<feature type="domain" description="RING-type" evidence="7">
    <location>
        <begin position="25"/>
        <end position="78"/>
    </location>
</feature>
<evidence type="ECO:0000256" key="2">
    <source>
        <dbReference type="ARBA" id="ARBA00012483"/>
    </source>
</evidence>
<dbReference type="Gene3D" id="2.120.10.30">
    <property type="entry name" value="TolB, C-terminal domain"/>
    <property type="match status" value="1"/>
</dbReference>
<gene>
    <name evidence="8" type="ORF">chiPu_0010535</name>
</gene>
<evidence type="ECO:0000256" key="5">
    <source>
        <dbReference type="ARBA" id="ARBA00022833"/>
    </source>
</evidence>
<dbReference type="Proteomes" id="UP000287033">
    <property type="component" value="Unassembled WGS sequence"/>
</dbReference>
<dbReference type="GO" id="GO:0061630">
    <property type="term" value="F:ubiquitin protein ligase activity"/>
    <property type="evidence" value="ECO:0007669"/>
    <property type="project" value="UniProtKB-EC"/>
</dbReference>
<keyword evidence="3" id="KW-0479">Metal-binding</keyword>
<dbReference type="STRING" id="137246.A0A401SNU7"/>
<comment type="caution">
    <text evidence="8">The sequence shown here is derived from an EMBL/GenBank/DDBJ whole genome shotgun (WGS) entry which is preliminary data.</text>
</comment>
<dbReference type="GO" id="GO:0000209">
    <property type="term" value="P:protein polyubiquitination"/>
    <property type="evidence" value="ECO:0007669"/>
    <property type="project" value="TreeGrafter"/>
</dbReference>
<keyword evidence="4 6" id="KW-0863">Zinc-finger</keyword>